<dbReference type="Proteomes" id="UP001057402">
    <property type="component" value="Chromosome 4"/>
</dbReference>
<comment type="caution">
    <text evidence="1">The sequence shown here is derived from an EMBL/GenBank/DDBJ whole genome shotgun (WGS) entry which is preliminary data.</text>
</comment>
<sequence length="329" mass="36547">MLEASAVATAIPFLWSAISSWFTPAVLFLLLNLMIATIALTSSLAAATPPPHDIPPYQHELQPQQDDGEAAAKQSPSISILDRVKSLGLFSSSPGKLLSPQQRQPIPLIPPEELYAETHEPLKDPYEKQGLGHPGSPSPVSKFEAFDLYGYLPGEATSEIPRESNPAHYIFEPTHPQEVLVPAEQNEKVEEEVGEEEDVEEEVVVEETRVEDGSEEEREMKTETEVPGLLLSRGIRRSESLNVKFSFSNVREEEVRGGGPHEEGEVMELVEKRRPVTVREGKGKSGGDEEVDAKADDFINRFKQQLKLQRMDSLARQKDATIISKVRSF</sequence>
<organism evidence="1 2">
    <name type="scientific">Melastoma candidum</name>
    <dbReference type="NCBI Taxonomy" id="119954"/>
    <lineage>
        <taxon>Eukaryota</taxon>
        <taxon>Viridiplantae</taxon>
        <taxon>Streptophyta</taxon>
        <taxon>Embryophyta</taxon>
        <taxon>Tracheophyta</taxon>
        <taxon>Spermatophyta</taxon>
        <taxon>Magnoliopsida</taxon>
        <taxon>eudicotyledons</taxon>
        <taxon>Gunneridae</taxon>
        <taxon>Pentapetalae</taxon>
        <taxon>rosids</taxon>
        <taxon>malvids</taxon>
        <taxon>Myrtales</taxon>
        <taxon>Melastomataceae</taxon>
        <taxon>Melastomatoideae</taxon>
        <taxon>Melastomateae</taxon>
        <taxon>Melastoma</taxon>
    </lineage>
</organism>
<proteinExistence type="predicted"/>
<accession>A0ACB9RER6</accession>
<evidence type="ECO:0000313" key="2">
    <source>
        <dbReference type="Proteomes" id="UP001057402"/>
    </source>
</evidence>
<name>A0ACB9RER6_9MYRT</name>
<gene>
    <name evidence="1" type="ORF">MLD38_014687</name>
</gene>
<evidence type="ECO:0000313" key="1">
    <source>
        <dbReference type="EMBL" id="KAI4376988.1"/>
    </source>
</evidence>
<reference evidence="2" key="1">
    <citation type="journal article" date="2023" name="Front. Plant Sci.">
        <title>Chromosomal-level genome assembly of Melastoma candidum provides insights into trichome evolution.</title>
        <authorList>
            <person name="Zhong Y."/>
            <person name="Wu W."/>
            <person name="Sun C."/>
            <person name="Zou P."/>
            <person name="Liu Y."/>
            <person name="Dai S."/>
            <person name="Zhou R."/>
        </authorList>
    </citation>
    <scope>NUCLEOTIDE SEQUENCE [LARGE SCALE GENOMIC DNA]</scope>
</reference>
<keyword evidence="2" id="KW-1185">Reference proteome</keyword>
<protein>
    <submittedName>
        <fullName evidence="1">Uncharacterized protein</fullName>
    </submittedName>
</protein>
<dbReference type="EMBL" id="CM042883">
    <property type="protein sequence ID" value="KAI4376988.1"/>
    <property type="molecule type" value="Genomic_DNA"/>
</dbReference>